<proteinExistence type="predicted"/>
<comment type="caution">
    <text evidence="4">The sequence shown here is derived from an EMBL/GenBank/DDBJ whole genome shotgun (WGS) entry which is preliminary data.</text>
</comment>
<dbReference type="Pfam" id="PF05065">
    <property type="entry name" value="Phage_capsid"/>
    <property type="match status" value="1"/>
</dbReference>
<feature type="region of interest" description="Disordered" evidence="2">
    <location>
        <begin position="1"/>
        <end position="20"/>
    </location>
</feature>
<feature type="region of interest" description="Disordered" evidence="2">
    <location>
        <begin position="73"/>
        <end position="92"/>
    </location>
</feature>
<feature type="compositionally biased region" description="Basic and acidic residues" evidence="2">
    <location>
        <begin position="8"/>
        <end position="20"/>
    </location>
</feature>
<evidence type="ECO:0000256" key="1">
    <source>
        <dbReference type="ARBA" id="ARBA00004328"/>
    </source>
</evidence>
<name>A0ABD5MGH7_9EURY</name>
<feature type="domain" description="Phage capsid-like C-terminal" evidence="3">
    <location>
        <begin position="28"/>
        <end position="313"/>
    </location>
</feature>
<dbReference type="EMBL" id="JBGNYA010000001">
    <property type="protein sequence ID" value="MFA1612048.1"/>
    <property type="molecule type" value="Genomic_DNA"/>
</dbReference>
<dbReference type="AlphaFoldDB" id="A0ABD5MGH7"/>
<dbReference type="NCBIfam" id="TIGR01554">
    <property type="entry name" value="major_cap_HK97"/>
    <property type="match status" value="1"/>
</dbReference>
<dbReference type="Proteomes" id="UP001570511">
    <property type="component" value="Unassembled WGS sequence"/>
</dbReference>
<dbReference type="InterPro" id="IPR024455">
    <property type="entry name" value="Phage_capsid"/>
</dbReference>
<dbReference type="SUPFAM" id="SSF56563">
    <property type="entry name" value="Major capsid protein gp5"/>
    <property type="match status" value="1"/>
</dbReference>
<keyword evidence="5" id="KW-1185">Reference proteome</keyword>
<comment type="subcellular location">
    <subcellularLocation>
        <location evidence="1">Virion</location>
    </subcellularLocation>
</comment>
<accession>A0ABD5MGH7</accession>
<gene>
    <name evidence="4" type="ORF">OS889_13680</name>
</gene>
<dbReference type="InterPro" id="IPR054612">
    <property type="entry name" value="Phage_capsid-like_C"/>
</dbReference>
<dbReference type="RefSeq" id="WP_372390639.1">
    <property type="nucleotide sequence ID" value="NZ_JBGNYA010000001.1"/>
</dbReference>
<evidence type="ECO:0000259" key="3">
    <source>
        <dbReference type="Pfam" id="PF05065"/>
    </source>
</evidence>
<organism evidence="4 5">
    <name type="scientific">Halobellus rubicundus</name>
    <dbReference type="NCBI Taxonomy" id="2996466"/>
    <lineage>
        <taxon>Archaea</taxon>
        <taxon>Methanobacteriati</taxon>
        <taxon>Methanobacteriota</taxon>
        <taxon>Stenosarchaea group</taxon>
        <taxon>Halobacteria</taxon>
        <taxon>Halobacteriales</taxon>
        <taxon>Haloferacaceae</taxon>
        <taxon>Halobellus</taxon>
    </lineage>
</organism>
<sequence length="318" mass="35605">MTNASIQRTRDKNEEALEKLDTTTMSGGVLPRDLFQEFYQKVVDSAAMLEGARTEDLPRPQMDLPRISVGSRMRRGANEGDGDAGSATVNTDAVSMDTNKGTLAYDLTREAVDDTVDNVDEIVLDMLARQFAVDTQDLGINGDESSGDAFLQQHDGWLKILSNAADTNTYDHTDTNGNAQPINTDLFNQMIQAMPNKYLRSDRFEPVFYANENQVQAYRMQLTEREDPLGSAVIFGDDDITPFSYRVEGIAAWPEDTVVFTHPENFIYGLYDEVEIRVLTETDKVAENDLFARYFMRVRDDFAIEDEEGAVLGTGIQT</sequence>
<evidence type="ECO:0000256" key="2">
    <source>
        <dbReference type="SAM" id="MobiDB-lite"/>
    </source>
</evidence>
<protein>
    <submittedName>
        <fullName evidence="4">Phage major capsid protein</fullName>
    </submittedName>
</protein>
<evidence type="ECO:0000313" key="5">
    <source>
        <dbReference type="Proteomes" id="UP001570511"/>
    </source>
</evidence>
<evidence type="ECO:0000313" key="4">
    <source>
        <dbReference type="EMBL" id="MFA1612048.1"/>
    </source>
</evidence>
<reference evidence="4 5" key="1">
    <citation type="submission" date="2024-08" db="EMBL/GenBank/DDBJ databases">
        <title>Halobellus sp. MBLA0158 whole genome sequence.</title>
        <authorList>
            <person name="Hwang C.Y."/>
            <person name="Cho E.-S."/>
            <person name="Seo M.-J."/>
        </authorList>
    </citation>
    <scope>NUCLEOTIDE SEQUENCE [LARGE SCALE GENOMIC DNA]</scope>
    <source>
        <strain evidence="4 5">MBLA0158</strain>
    </source>
</reference>